<evidence type="ECO:0000313" key="4">
    <source>
        <dbReference type="EMBL" id="OGY30150.1"/>
    </source>
</evidence>
<keyword evidence="2" id="KW-0472">Membrane</keyword>
<comment type="caution">
    <text evidence="4">The sequence shown here is derived from an EMBL/GenBank/DDBJ whole genome shotgun (WGS) entry which is preliminary data.</text>
</comment>
<feature type="transmembrane region" description="Helical" evidence="2">
    <location>
        <begin position="209"/>
        <end position="225"/>
    </location>
</feature>
<organism evidence="4 5">
    <name type="scientific">Candidatus Woykebacteria bacterium RIFCSPHIGHO2_12_FULL_45_10</name>
    <dbReference type="NCBI Taxonomy" id="1802603"/>
    <lineage>
        <taxon>Bacteria</taxon>
        <taxon>Candidatus Woykeibacteriota</taxon>
    </lineage>
</organism>
<dbReference type="STRING" id="1802603.A3F35_00625"/>
<evidence type="ECO:0000256" key="1">
    <source>
        <dbReference type="RuleBase" id="RU003945"/>
    </source>
</evidence>
<feature type="domain" description="Membrane insertase YidC/Oxa/ALB C-terminal" evidence="3">
    <location>
        <begin position="33"/>
        <end position="225"/>
    </location>
</feature>
<reference evidence="4 5" key="1">
    <citation type="journal article" date="2016" name="Nat. Commun.">
        <title>Thousands of microbial genomes shed light on interconnected biogeochemical processes in an aquifer system.</title>
        <authorList>
            <person name="Anantharaman K."/>
            <person name="Brown C.T."/>
            <person name="Hug L.A."/>
            <person name="Sharon I."/>
            <person name="Castelle C.J."/>
            <person name="Probst A.J."/>
            <person name="Thomas B.C."/>
            <person name="Singh A."/>
            <person name="Wilkins M.J."/>
            <person name="Karaoz U."/>
            <person name="Brodie E.L."/>
            <person name="Williams K.H."/>
            <person name="Hubbard S.S."/>
            <person name="Banfield J.F."/>
        </authorList>
    </citation>
    <scope>NUCLEOTIDE SEQUENCE [LARGE SCALE GENOMIC DNA]</scope>
</reference>
<dbReference type="Pfam" id="PF02096">
    <property type="entry name" value="60KD_IMP"/>
    <property type="match status" value="1"/>
</dbReference>
<feature type="transmembrane region" description="Helical" evidence="2">
    <location>
        <begin position="33"/>
        <end position="53"/>
    </location>
</feature>
<feature type="transmembrane region" description="Helical" evidence="2">
    <location>
        <begin position="187"/>
        <end position="203"/>
    </location>
</feature>
<keyword evidence="2" id="KW-1133">Transmembrane helix</keyword>
<dbReference type="InterPro" id="IPR028055">
    <property type="entry name" value="YidC/Oxa/ALB_C"/>
</dbReference>
<comment type="subcellular location">
    <subcellularLocation>
        <location evidence="1">Membrane</location>
        <topology evidence="1">Multi-pass membrane protein</topology>
    </subcellularLocation>
</comment>
<evidence type="ECO:0000313" key="5">
    <source>
        <dbReference type="Proteomes" id="UP000178068"/>
    </source>
</evidence>
<dbReference type="Proteomes" id="UP000178068">
    <property type="component" value="Unassembled WGS sequence"/>
</dbReference>
<keyword evidence="1 2" id="KW-0812">Transmembrane</keyword>
<evidence type="ECO:0000259" key="3">
    <source>
        <dbReference type="Pfam" id="PF02096"/>
    </source>
</evidence>
<gene>
    <name evidence="4" type="ORF">A3F35_00625</name>
</gene>
<accession>A0A1G1WS48</accession>
<dbReference type="GO" id="GO:0016020">
    <property type="term" value="C:membrane"/>
    <property type="evidence" value="ECO:0007669"/>
    <property type="project" value="UniProtKB-SubCell"/>
</dbReference>
<feature type="transmembrane region" description="Helical" evidence="2">
    <location>
        <begin position="143"/>
        <end position="167"/>
    </location>
</feature>
<protein>
    <recommendedName>
        <fullName evidence="3">Membrane insertase YidC/Oxa/ALB C-terminal domain-containing protein</fullName>
    </recommendedName>
</protein>
<name>A0A1G1WS48_9BACT</name>
<dbReference type="EMBL" id="MHCZ01000013">
    <property type="protein sequence ID" value="OGY30150.1"/>
    <property type="molecule type" value="Genomic_DNA"/>
</dbReference>
<comment type="similarity">
    <text evidence="1">Belongs to the OXA1/ALB3/YidC family.</text>
</comment>
<proteinExistence type="inferred from homology"/>
<feature type="transmembrane region" description="Helical" evidence="2">
    <location>
        <begin position="102"/>
        <end position="123"/>
    </location>
</feature>
<dbReference type="AlphaFoldDB" id="A0A1G1WS48"/>
<evidence type="ECO:0000256" key="2">
    <source>
        <dbReference type="SAM" id="Phobius"/>
    </source>
</evidence>
<sequence length="231" mass="26158">MFNVISLLFNEVLYRPVYNLVVVVYNLTPGPNFGWAMVGLAILIRFLFITFTVRGLKTDEILRGLEPQVKKIEADLNLSSKEKRSKIIELMKANKINPYTEIYSLLGQLGFLGINYQIIQYGLKPEGFHNLYSFVSHPSGVNTVFFGIDLVHTSFLLSAIAAGLLFIEQVWEYADKKNLPTAFSERWFPLLLAMVTFILLYILPSAKAVFIATSVLFSLCLRAIVKLAKPR</sequence>